<evidence type="ECO:0000259" key="8">
    <source>
        <dbReference type="Pfam" id="PF05504"/>
    </source>
</evidence>
<dbReference type="NCBIfam" id="TIGR02887">
    <property type="entry name" value="spore_ger_x_C"/>
    <property type="match status" value="1"/>
</dbReference>
<protein>
    <submittedName>
        <fullName evidence="10">Ger(X)C family spore germination protein</fullName>
    </submittedName>
</protein>
<evidence type="ECO:0000313" key="11">
    <source>
        <dbReference type="Proteomes" id="UP001355653"/>
    </source>
</evidence>
<evidence type="ECO:0000256" key="6">
    <source>
        <dbReference type="ARBA" id="ARBA00023139"/>
    </source>
</evidence>
<comment type="subcellular location">
    <subcellularLocation>
        <location evidence="1">Membrane</location>
        <topology evidence="1">Lipid-anchor</topology>
    </subcellularLocation>
</comment>
<evidence type="ECO:0000256" key="7">
    <source>
        <dbReference type="ARBA" id="ARBA00023288"/>
    </source>
</evidence>
<organism evidence="10 11">
    <name type="scientific">Paenibacillus chondroitinus</name>
    <dbReference type="NCBI Taxonomy" id="59842"/>
    <lineage>
        <taxon>Bacteria</taxon>
        <taxon>Bacillati</taxon>
        <taxon>Bacillota</taxon>
        <taxon>Bacilli</taxon>
        <taxon>Bacillales</taxon>
        <taxon>Paenibacillaceae</taxon>
        <taxon>Paenibacillus</taxon>
    </lineage>
</organism>
<keyword evidence="7" id="KW-0449">Lipoprotein</keyword>
<dbReference type="PANTHER" id="PTHR35789">
    <property type="entry name" value="SPORE GERMINATION PROTEIN B3"/>
    <property type="match status" value="1"/>
</dbReference>
<feature type="domain" description="Spore germination protein N-terminal" evidence="9">
    <location>
        <begin position="21"/>
        <end position="187"/>
    </location>
</feature>
<feature type="domain" description="Spore germination GerAC-like C-terminal" evidence="8">
    <location>
        <begin position="226"/>
        <end position="396"/>
    </location>
</feature>
<keyword evidence="4" id="KW-0732">Signal</keyword>
<comment type="caution">
    <text evidence="10">The sequence shown here is derived from an EMBL/GenBank/DDBJ whole genome shotgun (WGS) entry which is preliminary data.</text>
</comment>
<evidence type="ECO:0000256" key="2">
    <source>
        <dbReference type="ARBA" id="ARBA00007886"/>
    </source>
</evidence>
<name>A0ABU6DF36_9BACL</name>
<evidence type="ECO:0000256" key="1">
    <source>
        <dbReference type="ARBA" id="ARBA00004635"/>
    </source>
</evidence>
<accession>A0ABU6DF36</accession>
<dbReference type="Gene3D" id="3.30.300.210">
    <property type="entry name" value="Nutrient germinant receptor protein C, domain 3"/>
    <property type="match status" value="1"/>
</dbReference>
<keyword evidence="6" id="KW-0564">Palmitate</keyword>
<proteinExistence type="inferred from homology"/>
<dbReference type="InterPro" id="IPR046953">
    <property type="entry name" value="Spore_GerAC-like_C"/>
</dbReference>
<dbReference type="Pfam" id="PF05504">
    <property type="entry name" value="Spore_GerAC"/>
    <property type="match status" value="1"/>
</dbReference>
<dbReference type="InterPro" id="IPR057336">
    <property type="entry name" value="GerAC_N"/>
</dbReference>
<dbReference type="PANTHER" id="PTHR35789:SF1">
    <property type="entry name" value="SPORE GERMINATION PROTEIN B3"/>
    <property type="match status" value="1"/>
</dbReference>
<dbReference type="RefSeq" id="WP_127452631.1">
    <property type="nucleotide sequence ID" value="NZ_JAROBY010000026.1"/>
</dbReference>
<reference evidence="10 11" key="1">
    <citation type="submission" date="2023-03" db="EMBL/GenBank/DDBJ databases">
        <title>Bacillus Genome Sequencing.</title>
        <authorList>
            <person name="Dunlap C."/>
        </authorList>
    </citation>
    <scope>NUCLEOTIDE SEQUENCE [LARGE SCALE GENOMIC DNA]</scope>
    <source>
        <strain evidence="10 11">NRS-1351</strain>
    </source>
</reference>
<dbReference type="InterPro" id="IPR008844">
    <property type="entry name" value="Spore_GerAC-like"/>
</dbReference>
<evidence type="ECO:0000259" key="9">
    <source>
        <dbReference type="Pfam" id="PF25198"/>
    </source>
</evidence>
<gene>
    <name evidence="10" type="ORF">P5G65_16385</name>
</gene>
<dbReference type="Proteomes" id="UP001355653">
    <property type="component" value="Unassembled WGS sequence"/>
</dbReference>
<comment type="similarity">
    <text evidence="2">Belongs to the GerABKC lipoprotein family.</text>
</comment>
<keyword evidence="11" id="KW-1185">Reference proteome</keyword>
<keyword evidence="5" id="KW-0472">Membrane</keyword>
<evidence type="ECO:0000256" key="4">
    <source>
        <dbReference type="ARBA" id="ARBA00022729"/>
    </source>
</evidence>
<dbReference type="Pfam" id="PF25198">
    <property type="entry name" value="Spore_GerAC_N"/>
    <property type="match status" value="1"/>
</dbReference>
<evidence type="ECO:0000256" key="5">
    <source>
        <dbReference type="ARBA" id="ARBA00023136"/>
    </source>
</evidence>
<dbReference type="PROSITE" id="PS51257">
    <property type="entry name" value="PROKAR_LIPOPROTEIN"/>
    <property type="match status" value="1"/>
</dbReference>
<evidence type="ECO:0000313" key="10">
    <source>
        <dbReference type="EMBL" id="MEB4795482.1"/>
    </source>
</evidence>
<keyword evidence="3" id="KW-0309">Germination</keyword>
<evidence type="ECO:0000256" key="3">
    <source>
        <dbReference type="ARBA" id="ARBA00022544"/>
    </source>
</evidence>
<sequence>MKFKAALILIPMALLLSGCWDKLELEEQAYVVVLGLDTAKDNNVNVTFQIANPQVGSTDKGNAPNEPPSDTITFSASDILAAKELANSVVTRKLSFAHLRTLVISEEMAKSNLLANVLGYSMRDPELRREINIVVSREKSSQFIHKNKPKLETRPHKYYAFMQQRWRDTAHVPYATLNRYMQRVHGELFLAIYGTTERLAAQSSKDEDSYKAGEIPQKAGDPVQIMGSAVIRNGLMIGTLTGEETRHALLLRKKALAHNFVSSFPDPQNRNYRITLRLIKEKNSKIKINVKKDPPEVDVEIPITLQILSIPSLVNYVSDLNNQKLLKQAVKEELENTSKRIVAKCQKNYQGEPFIWYLEARKQFWTMDEFEQYDWEKKFTEASVNIKYDLKIESFGKQMAPQRIEQED</sequence>
<dbReference type="EMBL" id="JAROBY010000026">
    <property type="protein sequence ID" value="MEB4795482.1"/>
    <property type="molecule type" value="Genomic_DNA"/>
</dbReference>
<dbReference type="InterPro" id="IPR038501">
    <property type="entry name" value="Spore_GerAC_C_sf"/>
</dbReference>